<proteinExistence type="predicted"/>
<sequence>MEIKENFQIHELNDAGKNQTQIAIQLGTSRGQVSYLLRRETVSSKSKKRTSSSPKAGDVN</sequence>
<protein>
    <submittedName>
        <fullName evidence="2">Uncharacterized protein</fullName>
    </submittedName>
</protein>
<gene>
    <name evidence="2" type="ORF">BLGHR1_11158</name>
</gene>
<evidence type="ECO:0000313" key="3">
    <source>
        <dbReference type="Proteomes" id="UP000275772"/>
    </source>
</evidence>
<feature type="region of interest" description="Disordered" evidence="1">
    <location>
        <begin position="38"/>
        <end position="60"/>
    </location>
</feature>
<accession>A0A383UJD7</accession>
<dbReference type="VEuPathDB" id="FungiDB:BLGHR1_11158"/>
<evidence type="ECO:0000256" key="1">
    <source>
        <dbReference type="SAM" id="MobiDB-lite"/>
    </source>
</evidence>
<dbReference type="Proteomes" id="UP000275772">
    <property type="component" value="Unassembled WGS sequence"/>
</dbReference>
<dbReference type="AlphaFoldDB" id="A0A383UJD7"/>
<feature type="compositionally biased region" description="Low complexity" evidence="1">
    <location>
        <begin position="51"/>
        <end position="60"/>
    </location>
</feature>
<reference evidence="2 3" key="1">
    <citation type="submission" date="2017-11" db="EMBL/GenBank/DDBJ databases">
        <authorList>
            <person name="Kracher B."/>
        </authorList>
    </citation>
    <scope>NUCLEOTIDE SEQUENCE [LARGE SCALE GENOMIC DNA]</scope>
    <source>
        <strain evidence="2 3">RACE1</strain>
    </source>
</reference>
<evidence type="ECO:0000313" key="2">
    <source>
        <dbReference type="EMBL" id="SZF00421.1"/>
    </source>
</evidence>
<name>A0A383UJD7_BLUHO</name>
<dbReference type="EMBL" id="UNSH01000011">
    <property type="protein sequence ID" value="SZF00421.1"/>
    <property type="molecule type" value="Genomic_DNA"/>
</dbReference>
<organism evidence="2 3">
    <name type="scientific">Blumeria hordei</name>
    <name type="common">Barley powdery mildew</name>
    <name type="synonym">Blumeria graminis f. sp. hordei</name>
    <dbReference type="NCBI Taxonomy" id="2867405"/>
    <lineage>
        <taxon>Eukaryota</taxon>
        <taxon>Fungi</taxon>
        <taxon>Dikarya</taxon>
        <taxon>Ascomycota</taxon>
        <taxon>Pezizomycotina</taxon>
        <taxon>Leotiomycetes</taxon>
        <taxon>Erysiphales</taxon>
        <taxon>Erysiphaceae</taxon>
        <taxon>Blumeria</taxon>
    </lineage>
</organism>